<evidence type="ECO:0000313" key="2">
    <source>
        <dbReference type="EMBL" id="SJZ57387.1"/>
    </source>
</evidence>
<sequence>MKIVISASKGNSLIGFRGKLIKEWIKHGNEVICTSIESNKEMDDSITDLGAKYYQIKGSRTGTSIIEGFKMIHAYKKLYKKEKPDVAFLYMSKPIAFGGLAAIFSKVKHIYVFVTGLEIAFYSKGIKNAIVRLVLKTLFKIVHSKADKVFFMNQDDYNTFLKMGLVKKEQSRFVNGSGIDLNHYTYKPLPDKDAVCMVGRLVWSKGVGEFVEAAKIVHQKYRDVEFYIVGGYDENPESLSKKEIKEIKEQGEVVLYGYQNDVRPYIEKCSIFVLPSYHEGNGRSIVEAEAMGRPIVTTLAPGCRETVEDSINGYLVPVKDGEKIADAIIRILDNPELKEQMSKESLRVSKKFDVNEVNKVFLNEMNIL</sequence>
<keyword evidence="2" id="KW-0808">Transferase</keyword>
<dbReference type="Pfam" id="PF13692">
    <property type="entry name" value="Glyco_trans_1_4"/>
    <property type="match status" value="1"/>
</dbReference>
<proteinExistence type="predicted"/>
<dbReference type="Proteomes" id="UP000189857">
    <property type="component" value="Unassembled WGS sequence"/>
</dbReference>
<dbReference type="Pfam" id="PF13477">
    <property type="entry name" value="Glyco_trans_4_2"/>
    <property type="match status" value="1"/>
</dbReference>
<keyword evidence="3" id="KW-1185">Reference proteome</keyword>
<dbReference type="InterPro" id="IPR028098">
    <property type="entry name" value="Glyco_trans_4-like_N"/>
</dbReference>
<dbReference type="PANTHER" id="PTHR12526:SF638">
    <property type="entry name" value="SPORE COAT PROTEIN SA"/>
    <property type="match status" value="1"/>
</dbReference>
<dbReference type="GO" id="GO:0016757">
    <property type="term" value="F:glycosyltransferase activity"/>
    <property type="evidence" value="ECO:0007669"/>
    <property type="project" value="TreeGrafter"/>
</dbReference>
<evidence type="ECO:0000259" key="1">
    <source>
        <dbReference type="Pfam" id="PF13477"/>
    </source>
</evidence>
<feature type="domain" description="Glycosyltransferase subfamily 4-like N-terminal" evidence="1">
    <location>
        <begin position="19"/>
        <end position="151"/>
    </location>
</feature>
<dbReference type="AlphaFoldDB" id="A0A1T4LRW1"/>
<dbReference type="PANTHER" id="PTHR12526">
    <property type="entry name" value="GLYCOSYLTRANSFERASE"/>
    <property type="match status" value="1"/>
</dbReference>
<dbReference type="RefSeq" id="WP_078786753.1">
    <property type="nucleotide sequence ID" value="NZ_FMTO01000004.1"/>
</dbReference>
<reference evidence="2 3" key="1">
    <citation type="submission" date="2017-02" db="EMBL/GenBank/DDBJ databases">
        <authorList>
            <person name="Peterson S.W."/>
        </authorList>
    </citation>
    <scope>NUCLEOTIDE SEQUENCE [LARGE SCALE GENOMIC DNA]</scope>
    <source>
        <strain evidence="2 3">ATCC 17233</strain>
    </source>
</reference>
<dbReference type="SUPFAM" id="SSF53756">
    <property type="entry name" value="UDP-Glycosyltransferase/glycogen phosphorylase"/>
    <property type="match status" value="1"/>
</dbReference>
<name>A0A1T4LRW1_9FIRM</name>
<dbReference type="OrthoDB" id="9772485at2"/>
<dbReference type="EMBL" id="FUXA01000006">
    <property type="protein sequence ID" value="SJZ57387.1"/>
    <property type="molecule type" value="Genomic_DNA"/>
</dbReference>
<gene>
    <name evidence="2" type="ORF">SAMN02745110_00897</name>
</gene>
<dbReference type="CDD" id="cd03808">
    <property type="entry name" value="GT4_CapM-like"/>
    <property type="match status" value="1"/>
</dbReference>
<organism evidence="2 3">
    <name type="scientific">Eubacterium ruminantium</name>
    <dbReference type="NCBI Taxonomy" id="42322"/>
    <lineage>
        <taxon>Bacteria</taxon>
        <taxon>Bacillati</taxon>
        <taxon>Bacillota</taxon>
        <taxon>Clostridia</taxon>
        <taxon>Eubacteriales</taxon>
        <taxon>Eubacteriaceae</taxon>
        <taxon>Eubacterium</taxon>
    </lineage>
</organism>
<dbReference type="Gene3D" id="3.40.50.2000">
    <property type="entry name" value="Glycogen Phosphorylase B"/>
    <property type="match status" value="2"/>
</dbReference>
<evidence type="ECO:0000313" key="3">
    <source>
        <dbReference type="Proteomes" id="UP000189857"/>
    </source>
</evidence>
<protein>
    <submittedName>
        <fullName evidence="2">Glycosyltransferase involved in cell wall bisynthesis</fullName>
    </submittedName>
</protein>
<accession>A0A1T4LRW1</accession>